<dbReference type="OrthoDB" id="1490051at2"/>
<keyword evidence="4" id="KW-1185">Reference proteome</keyword>
<dbReference type="EMBL" id="CP003418">
    <property type="protein sequence ID" value="AFH49530.1"/>
    <property type="molecule type" value="Genomic_DNA"/>
</dbReference>
<name>I0AKM3_IGNAJ</name>
<organism evidence="3 4">
    <name type="scientific">Ignavibacterium album (strain DSM 19864 / JCM 16511 / NBRC 101810 / Mat9-16)</name>
    <dbReference type="NCBI Taxonomy" id="945713"/>
    <lineage>
        <taxon>Bacteria</taxon>
        <taxon>Pseudomonadati</taxon>
        <taxon>Ignavibacteriota</taxon>
        <taxon>Ignavibacteria</taxon>
        <taxon>Ignavibacteriales</taxon>
        <taxon>Ignavibacteriaceae</taxon>
        <taxon>Ignavibacterium</taxon>
    </lineage>
</organism>
<evidence type="ECO:0000313" key="3">
    <source>
        <dbReference type="EMBL" id="AFH49530.1"/>
    </source>
</evidence>
<dbReference type="Gene3D" id="2.60.40.4070">
    <property type="match status" value="1"/>
</dbReference>
<accession>I0AKM3</accession>
<protein>
    <recommendedName>
        <fullName evidence="2">Secretion system C-terminal sorting domain-containing protein</fullName>
    </recommendedName>
</protein>
<proteinExistence type="predicted"/>
<dbReference type="NCBIfam" id="TIGR04183">
    <property type="entry name" value="Por_Secre_tail"/>
    <property type="match status" value="1"/>
</dbReference>
<sequence>MKKLTLLFLIVFNFTNVFPQTFVTHNTSTLQVSIFNNGYIGHNFDATQGGGVVFGSAPDAMFTAGVMFGDNVRGVNGMVGSFVQGTPQLPIIADLQNTVPFTPFTSDPYFNQITEARMNDGLAPLPYNVTIKQKSYSNTGDKFVIITYELTNNSSNTYSNFRVGIFADWDVGAAAYLNNRRGMDIPRNLVYQYLQGTQDPNYYGVVALSGLTGGTSTDIFPGDVNTIRNEVYLLISNIYDSTSSTRLGDFRSFIGSGPYTFSPGSTLNVAFAIVVGTNLADLQTSADAAVFKYNNYILPVELTSFTASVNLNGDVSLEWITETEINNHGFVVERKTDNTDFTSIGFVKGNGTTTERKIYTFTDKNLEAGKYYYRLKQIDFNGQFEYSDIIEVEVTPVNKYLLEQNYPNPFNPSTVISWQSPVDSWQTLKVYDILGNEVATLINEFKNAGKYSIRFDMKDLAPGTYFYQLKIGDVVQTKKMTLLK</sequence>
<feature type="chain" id="PRO_5003623848" description="Secretion system C-terminal sorting domain-containing protein" evidence="1">
    <location>
        <begin position="20"/>
        <end position="484"/>
    </location>
</feature>
<evidence type="ECO:0000259" key="2">
    <source>
        <dbReference type="Pfam" id="PF18962"/>
    </source>
</evidence>
<evidence type="ECO:0000313" key="4">
    <source>
        <dbReference type="Proteomes" id="UP000007394"/>
    </source>
</evidence>
<dbReference type="RefSeq" id="WP_014560681.1">
    <property type="nucleotide sequence ID" value="NC_017464.1"/>
</dbReference>
<dbReference type="InterPro" id="IPR013783">
    <property type="entry name" value="Ig-like_fold"/>
</dbReference>
<reference evidence="3 4" key="1">
    <citation type="journal article" date="2012" name="Front. Microbiol.">
        <title>Complete genome of Ignavibacterium album, a metabolically versatile, flagellated, facultative anaerobe from the phylum Chlorobi.</title>
        <authorList>
            <person name="Liu Z."/>
            <person name="Frigaard N.-U."/>
            <person name="Vogl K."/>
            <person name="Iino T."/>
            <person name="Ohkuma M."/>
            <person name="Overmann J."/>
            <person name="Bryant D.A."/>
        </authorList>
    </citation>
    <scope>NUCLEOTIDE SEQUENCE [LARGE SCALE GENOMIC DNA]</scope>
    <source>
        <strain evidence="4">DSM 19864 / JCM 16511 / NBRC 101810 / Mat9-16</strain>
    </source>
</reference>
<feature type="domain" description="Secretion system C-terminal sorting" evidence="2">
    <location>
        <begin position="406"/>
        <end position="480"/>
    </location>
</feature>
<feature type="signal peptide" evidence="1">
    <location>
        <begin position="1"/>
        <end position="19"/>
    </location>
</feature>
<dbReference type="InterPro" id="IPR026444">
    <property type="entry name" value="Secre_tail"/>
</dbReference>
<dbReference type="Gene3D" id="2.60.40.10">
    <property type="entry name" value="Immunoglobulins"/>
    <property type="match status" value="1"/>
</dbReference>
<gene>
    <name evidence="3" type="ordered locus">IALB_1823</name>
</gene>
<dbReference type="KEGG" id="ial:IALB_1823"/>
<evidence type="ECO:0000256" key="1">
    <source>
        <dbReference type="SAM" id="SignalP"/>
    </source>
</evidence>
<dbReference type="AlphaFoldDB" id="I0AKM3"/>
<dbReference type="HOGENOM" id="CLU_563573_0_0_10"/>
<dbReference type="eggNOG" id="COG3391">
    <property type="taxonomic scope" value="Bacteria"/>
</dbReference>
<dbReference type="STRING" id="945713.IALB_1823"/>
<keyword evidence="1" id="KW-0732">Signal</keyword>
<dbReference type="Pfam" id="PF18962">
    <property type="entry name" value="Por_Secre_tail"/>
    <property type="match status" value="1"/>
</dbReference>
<dbReference type="Proteomes" id="UP000007394">
    <property type="component" value="Chromosome"/>
</dbReference>